<dbReference type="Proteomes" id="UP001318040">
    <property type="component" value="Chromosome 5"/>
</dbReference>
<comment type="subcellular location">
    <subcellularLocation>
        <location evidence="1">Chromosome</location>
        <location evidence="1">Centromere</location>
        <location evidence="1">Kinetochore</location>
    </subcellularLocation>
</comment>
<evidence type="ECO:0000256" key="22">
    <source>
        <dbReference type="SAM" id="MobiDB-lite"/>
    </source>
</evidence>
<evidence type="ECO:0000259" key="23">
    <source>
        <dbReference type="PROSITE" id="PS51192"/>
    </source>
</evidence>
<dbReference type="CDD" id="cd18001">
    <property type="entry name" value="DEXHc_ERCC6L"/>
    <property type="match status" value="1"/>
</dbReference>
<dbReference type="Gene3D" id="3.40.50.300">
    <property type="entry name" value="P-loop containing nucleotide triphosphate hydrolases"/>
    <property type="match status" value="1"/>
</dbReference>
<dbReference type="InterPro" id="IPR049730">
    <property type="entry name" value="SNF2/RAD54-like_C"/>
</dbReference>
<evidence type="ECO:0000256" key="9">
    <source>
        <dbReference type="ARBA" id="ARBA00022776"/>
    </source>
</evidence>
<evidence type="ECO:0000256" key="17">
    <source>
        <dbReference type="ARBA" id="ARBA00023328"/>
    </source>
</evidence>
<dbReference type="SUPFAM" id="SSF52540">
    <property type="entry name" value="P-loop containing nucleoside triphosphate hydrolases"/>
    <property type="match status" value="2"/>
</dbReference>
<dbReference type="FunFam" id="3.40.50.10810:FF:000029">
    <property type="entry name" value="ERCC excision repair 6-like, spindle assembly checkpoint helicase"/>
    <property type="match status" value="1"/>
</dbReference>
<keyword evidence="9" id="KW-0498">Mitosis</keyword>
<evidence type="ECO:0000256" key="18">
    <source>
        <dbReference type="ARBA" id="ARBA00047995"/>
    </source>
</evidence>
<keyword evidence="6" id="KW-0132">Cell division</keyword>
<dbReference type="CTD" id="54821"/>
<comment type="catalytic activity">
    <reaction evidence="18">
        <text>ATP + H2O = ADP + phosphate + H(+)</text>
        <dbReference type="Rhea" id="RHEA:13065"/>
        <dbReference type="ChEBI" id="CHEBI:15377"/>
        <dbReference type="ChEBI" id="CHEBI:15378"/>
        <dbReference type="ChEBI" id="CHEBI:30616"/>
        <dbReference type="ChEBI" id="CHEBI:43474"/>
        <dbReference type="ChEBI" id="CHEBI:456216"/>
        <dbReference type="EC" id="3.6.4.12"/>
    </reaction>
</comment>
<dbReference type="PANTHER" id="PTHR45629:SF7">
    <property type="entry name" value="DNA EXCISION REPAIR PROTEIN ERCC-6-RELATED"/>
    <property type="match status" value="1"/>
</dbReference>
<feature type="region of interest" description="Disordered" evidence="22">
    <location>
        <begin position="844"/>
        <end position="867"/>
    </location>
</feature>
<keyword evidence="4" id="KW-0158">Chromosome</keyword>
<keyword evidence="13" id="KW-0995">Kinetochore</keyword>
<evidence type="ECO:0000256" key="11">
    <source>
        <dbReference type="ARBA" id="ARBA00022803"/>
    </source>
</evidence>
<evidence type="ECO:0000256" key="16">
    <source>
        <dbReference type="ARBA" id="ARBA00023306"/>
    </source>
</evidence>
<gene>
    <name evidence="26" type="primary">ERCC6L</name>
</gene>
<evidence type="ECO:0000256" key="20">
    <source>
        <dbReference type="ARBA" id="ARBA00068237"/>
    </source>
</evidence>
<dbReference type="Gene3D" id="3.40.50.10810">
    <property type="entry name" value="Tandem AAA-ATPase domain"/>
    <property type="match status" value="1"/>
</dbReference>
<feature type="compositionally biased region" description="Polar residues" evidence="22">
    <location>
        <begin position="890"/>
        <end position="903"/>
    </location>
</feature>
<evidence type="ECO:0000256" key="1">
    <source>
        <dbReference type="ARBA" id="ARBA00004629"/>
    </source>
</evidence>
<feature type="region of interest" description="Disordered" evidence="22">
    <location>
        <begin position="883"/>
        <end position="903"/>
    </location>
</feature>
<evidence type="ECO:0000313" key="26">
    <source>
        <dbReference type="RefSeq" id="XP_032803057.1"/>
    </source>
</evidence>
<accession>A0AAJ7SR99</accession>
<feature type="region of interest" description="Disordered" evidence="22">
    <location>
        <begin position="1187"/>
        <end position="1215"/>
    </location>
</feature>
<keyword evidence="15" id="KW-0238">DNA-binding</keyword>
<keyword evidence="7" id="KW-0677">Repeat</keyword>
<comment type="similarity">
    <text evidence="2">Belongs to the SNF2/RAD54 helicase family.</text>
</comment>
<dbReference type="InterPro" id="IPR014001">
    <property type="entry name" value="Helicase_ATP-bd"/>
</dbReference>
<evidence type="ECO:0000313" key="25">
    <source>
        <dbReference type="Proteomes" id="UP001318040"/>
    </source>
</evidence>
<reference evidence="26" key="1">
    <citation type="submission" date="2025-08" db="UniProtKB">
        <authorList>
            <consortium name="RefSeq"/>
        </authorList>
    </citation>
    <scope>IDENTIFICATION</scope>
    <source>
        <tissue evidence="26">Sperm</tissue>
    </source>
</reference>
<feature type="compositionally biased region" description="Acidic residues" evidence="22">
    <location>
        <begin position="1188"/>
        <end position="1202"/>
    </location>
</feature>
<dbReference type="PANTHER" id="PTHR45629">
    <property type="entry name" value="SNF2/RAD54 FAMILY MEMBER"/>
    <property type="match status" value="1"/>
</dbReference>
<dbReference type="GO" id="GO:0051301">
    <property type="term" value="P:cell division"/>
    <property type="evidence" value="ECO:0007669"/>
    <property type="project" value="UniProtKB-KW"/>
</dbReference>
<keyword evidence="25" id="KW-1185">Reference proteome</keyword>
<evidence type="ECO:0000256" key="21">
    <source>
        <dbReference type="ARBA" id="ARBA00081913"/>
    </source>
</evidence>
<feature type="domain" description="Helicase ATP-binding" evidence="23">
    <location>
        <begin position="125"/>
        <end position="292"/>
    </location>
</feature>
<dbReference type="GO" id="GO:0000776">
    <property type="term" value="C:kinetochore"/>
    <property type="evidence" value="ECO:0007669"/>
    <property type="project" value="UniProtKB-KW"/>
</dbReference>
<dbReference type="KEGG" id="pmrn:116939136"/>
<evidence type="ECO:0000256" key="19">
    <source>
        <dbReference type="ARBA" id="ARBA00058190"/>
    </source>
</evidence>
<feature type="region of interest" description="Disordered" evidence="22">
    <location>
        <begin position="745"/>
        <end position="789"/>
    </location>
</feature>
<dbReference type="EC" id="3.6.4.12" evidence="3"/>
<dbReference type="InterPro" id="IPR000330">
    <property type="entry name" value="SNF2_N"/>
</dbReference>
<feature type="compositionally biased region" description="Basic and acidic residues" evidence="22">
    <location>
        <begin position="762"/>
        <end position="789"/>
    </location>
</feature>
<evidence type="ECO:0000256" key="15">
    <source>
        <dbReference type="ARBA" id="ARBA00023125"/>
    </source>
</evidence>
<evidence type="ECO:0000256" key="10">
    <source>
        <dbReference type="ARBA" id="ARBA00022801"/>
    </source>
</evidence>
<dbReference type="SMART" id="SM00487">
    <property type="entry name" value="DEXDc"/>
    <property type="match status" value="1"/>
</dbReference>
<dbReference type="GO" id="GO:0015616">
    <property type="term" value="F:DNA translocase activity"/>
    <property type="evidence" value="ECO:0007669"/>
    <property type="project" value="TreeGrafter"/>
</dbReference>
<organism evidence="25 26">
    <name type="scientific">Petromyzon marinus</name>
    <name type="common">Sea lamprey</name>
    <dbReference type="NCBI Taxonomy" id="7757"/>
    <lineage>
        <taxon>Eukaryota</taxon>
        <taxon>Metazoa</taxon>
        <taxon>Chordata</taxon>
        <taxon>Craniata</taxon>
        <taxon>Vertebrata</taxon>
        <taxon>Cyclostomata</taxon>
        <taxon>Hyperoartia</taxon>
        <taxon>Petromyzontiformes</taxon>
        <taxon>Petromyzontidae</taxon>
        <taxon>Petromyzon</taxon>
    </lineage>
</organism>
<feature type="compositionally biased region" description="Acidic residues" evidence="22">
    <location>
        <begin position="846"/>
        <end position="858"/>
    </location>
</feature>
<keyword evidence="11" id="KW-0802">TPR repeat</keyword>
<dbReference type="InterPro" id="IPR038718">
    <property type="entry name" value="SNF2-like_sf"/>
</dbReference>
<dbReference type="InterPro" id="IPR001650">
    <property type="entry name" value="Helicase_C-like"/>
</dbReference>
<evidence type="ECO:0000256" key="2">
    <source>
        <dbReference type="ARBA" id="ARBA00007025"/>
    </source>
</evidence>
<dbReference type="CDD" id="cd18793">
    <property type="entry name" value="SF2_C_SNF"/>
    <property type="match status" value="1"/>
</dbReference>
<keyword evidence="8" id="KW-0547">Nucleotide-binding</keyword>
<feature type="region of interest" description="Disordered" evidence="22">
    <location>
        <begin position="1"/>
        <end position="30"/>
    </location>
</feature>
<keyword evidence="17" id="KW-0137">Centromere</keyword>
<proteinExistence type="inferred from homology"/>
<dbReference type="GO" id="GO:0003677">
    <property type="term" value="F:DNA binding"/>
    <property type="evidence" value="ECO:0007669"/>
    <property type="project" value="UniProtKB-KW"/>
</dbReference>
<dbReference type="GO" id="GO:0016787">
    <property type="term" value="F:hydrolase activity"/>
    <property type="evidence" value="ECO:0007669"/>
    <property type="project" value="UniProtKB-KW"/>
</dbReference>
<dbReference type="GO" id="GO:0005524">
    <property type="term" value="F:ATP binding"/>
    <property type="evidence" value="ECO:0007669"/>
    <property type="project" value="UniProtKB-KW"/>
</dbReference>
<dbReference type="SMART" id="SM00490">
    <property type="entry name" value="HELICc"/>
    <property type="match status" value="1"/>
</dbReference>
<evidence type="ECO:0000256" key="8">
    <source>
        <dbReference type="ARBA" id="ARBA00022741"/>
    </source>
</evidence>
<comment type="function">
    <text evidence="19">DNA helicase that acts as a tension sensor that associates with catenated DNA which is stretched under tension until it is resolved during anaphase. Functions as ATP-dependent DNA translocase. Can promote Holliday junction branch migration (in vitro).</text>
</comment>
<keyword evidence="12" id="KW-0347">Helicase</keyword>
<evidence type="ECO:0000256" key="5">
    <source>
        <dbReference type="ARBA" id="ARBA00022553"/>
    </source>
</evidence>
<evidence type="ECO:0000256" key="7">
    <source>
        <dbReference type="ARBA" id="ARBA00022737"/>
    </source>
</evidence>
<name>A0AAJ7SR99_PETMA</name>
<keyword evidence="16" id="KW-0131">Cell cycle</keyword>
<keyword evidence="5" id="KW-0597">Phosphoprotein</keyword>
<dbReference type="Pfam" id="PF00271">
    <property type="entry name" value="Helicase_C"/>
    <property type="match status" value="1"/>
</dbReference>
<dbReference type="PROSITE" id="PS51192">
    <property type="entry name" value="HELICASE_ATP_BIND_1"/>
    <property type="match status" value="1"/>
</dbReference>
<dbReference type="InterPro" id="IPR027417">
    <property type="entry name" value="P-loop_NTPase"/>
</dbReference>
<keyword evidence="14" id="KW-0067">ATP-binding</keyword>
<dbReference type="PROSITE" id="PS51194">
    <property type="entry name" value="HELICASE_CTER"/>
    <property type="match status" value="1"/>
</dbReference>
<sequence length="1396" mass="157152">MSTSDSSNGRERDTGQMSSGREMGEEEDNPDVVKYRKYVMRSKDALRSENLNAAVHYLRKAYKIYASKKLELKIKALEEVLKAAISSDDEEDEYINVLGSGFNLYHELHNQLYSHQLEGVAWLYNLFKNKRKGGILADDMGLGKTIQVISFLSGMFDASLFGHVLLVMPTTLMSIWISEFDKWAPGITIREFYGTKSERTRNLQKVQRTQGVVITSYQLLVNNWHELSTYQGHEFIWDAMILDEGHKIKTSSTKTAKSAHAIPAHFRMILTGTPVQNNLKEIWALFDFVCEGSLLGTSKTFKMEYENPITKARQKDATVGEKALGTRMAENLQELIGPYFLRRTKAEVQSKELHAKQLRDNKENDPTVGNLDQRIQIEMPTLTRKNDLIVWVYLSPVQEQIYRDFQNLDDIKELLDSTRSPLVALGILKKICVHPRLLPERACAQLGLNQQFGRIESEGLQSNWFLSSIKNVPPKTLIEESGKLTFLIGLLERLRQEGHRTLVFSQSLKMLDIIDHILKHQGFKVMRIDGTITHITEREKRVQTFQKDSAFNVFLLTTQVGGVGLTLTAANRVVILDPSWNPATDAQAVDRAYRIGQTDNVIIYRLVTCGTMEEKIYRRQIFKESLIRQTTGDKKNPFRYFSQQELRELFILEDTKSSKTQIHLQGMHSAQRKSDTTLDEHIAYLHTLDMFGISDHDLMYSCEETNAEDLEEEGVDYIEKRVRKAQEIVAAESQVNQQFRKQILAGTEPPRGLQTHQGTSRDSTRKNKTKPEPEFENEIGSHESLKEPSHIQEEHDVLVISQDMIDLTLEDKADLANLSISNIGALSKKSTMEVEASAFNLVLDKSEEEEEEEEEEENAVAVSPAHTTGNVHCDIEINSISMMEEESQSVKSHASSLSHVESDIQSATSELRLAGHSKASFSSASRHEDEDDENIVYVKRTRTRILESSDDDDDVQEVMSACLKNHEKRRSHTSTPTRATVHGNSSPACEVLAAQVSSKFNRRRSVSFNLSFGKILASDQFGKALEISAEDEDSPIMKMQLSNDVCKDENNLHPCHRGNVVESPTIDSSADVVSYQGKYLESSVSDCESRKNGSATTVDDEPCSLKPMQLDKKFSTEKTPNFNQGSNVKAPKDTRNLGLVSSLLEDEDESPSQQLMGLQVNRLVSETLENTPHSSFSSSASAFNLVLDESEEEEEEEEEEASAVDVSPERTTGDVNQDTEINSVMENSQSFLKSFTSSLSRVENDIQSVSAASELPLSVQSQGSFSPESINYDEDSIVIVKRTKTRRILESDDDDDDYNDDVEEAMSAILISPIKRQSNASTPIQAIVHGNSLSTNEETDESKLEDRVSKEAFSIGECTKIDPEKNRTAESKHAEAFETLKDSDLNFDLSDFSIEG</sequence>
<evidence type="ECO:0000259" key="24">
    <source>
        <dbReference type="PROSITE" id="PS51194"/>
    </source>
</evidence>
<dbReference type="GO" id="GO:0003678">
    <property type="term" value="F:DNA helicase activity"/>
    <property type="evidence" value="ECO:0007669"/>
    <property type="project" value="UniProtKB-EC"/>
</dbReference>
<evidence type="ECO:0000256" key="13">
    <source>
        <dbReference type="ARBA" id="ARBA00022838"/>
    </source>
</evidence>
<feature type="domain" description="Helicase C-terminal" evidence="24">
    <location>
        <begin position="486"/>
        <end position="647"/>
    </location>
</feature>
<evidence type="ECO:0000256" key="12">
    <source>
        <dbReference type="ARBA" id="ARBA00022806"/>
    </source>
</evidence>
<evidence type="ECO:0000256" key="3">
    <source>
        <dbReference type="ARBA" id="ARBA00012551"/>
    </source>
</evidence>
<dbReference type="RefSeq" id="XP_032803057.1">
    <property type="nucleotide sequence ID" value="XM_032947166.1"/>
</dbReference>
<dbReference type="InterPro" id="IPR050496">
    <property type="entry name" value="SNF2_RAD54_helicase_repair"/>
</dbReference>
<dbReference type="Pfam" id="PF00176">
    <property type="entry name" value="SNF2-rel_dom"/>
    <property type="match status" value="1"/>
</dbReference>
<keyword evidence="10" id="KW-0378">Hydrolase</keyword>
<evidence type="ECO:0000256" key="4">
    <source>
        <dbReference type="ARBA" id="ARBA00022454"/>
    </source>
</evidence>
<protein>
    <recommendedName>
        <fullName evidence="20">DNA excision repair protein ERCC-6-like</fullName>
        <ecNumber evidence="3">3.6.4.12</ecNumber>
    </recommendedName>
    <alternativeName>
        <fullName evidence="21">ATP-dependent helicase ERCC6-like</fullName>
    </alternativeName>
</protein>
<evidence type="ECO:0000256" key="14">
    <source>
        <dbReference type="ARBA" id="ARBA00022840"/>
    </source>
</evidence>
<evidence type="ECO:0000256" key="6">
    <source>
        <dbReference type="ARBA" id="ARBA00022618"/>
    </source>
</evidence>